<dbReference type="AlphaFoldDB" id="A0A1I7WE90"/>
<reference evidence="2" key="1">
    <citation type="submission" date="2016-11" db="UniProtKB">
        <authorList>
            <consortium name="WormBaseParasite"/>
        </authorList>
    </citation>
    <scope>IDENTIFICATION</scope>
</reference>
<organism evidence="1 2">
    <name type="scientific">Heterorhabditis bacteriophora</name>
    <name type="common">Entomopathogenic nematode worm</name>
    <dbReference type="NCBI Taxonomy" id="37862"/>
    <lineage>
        <taxon>Eukaryota</taxon>
        <taxon>Metazoa</taxon>
        <taxon>Ecdysozoa</taxon>
        <taxon>Nematoda</taxon>
        <taxon>Chromadorea</taxon>
        <taxon>Rhabditida</taxon>
        <taxon>Rhabditina</taxon>
        <taxon>Rhabditomorpha</taxon>
        <taxon>Strongyloidea</taxon>
        <taxon>Heterorhabditidae</taxon>
        <taxon>Heterorhabditis</taxon>
    </lineage>
</organism>
<dbReference type="Proteomes" id="UP000095283">
    <property type="component" value="Unplaced"/>
</dbReference>
<protein>
    <submittedName>
        <fullName evidence="2">Uncharacterized protein</fullName>
    </submittedName>
</protein>
<evidence type="ECO:0000313" key="1">
    <source>
        <dbReference type="Proteomes" id="UP000095283"/>
    </source>
</evidence>
<accession>A0A1I7WE90</accession>
<evidence type="ECO:0000313" key="2">
    <source>
        <dbReference type="WBParaSite" id="Hba_03260"/>
    </source>
</evidence>
<name>A0A1I7WE90_HETBA</name>
<dbReference type="WBParaSite" id="Hba_03260">
    <property type="protein sequence ID" value="Hba_03260"/>
    <property type="gene ID" value="Hba_03260"/>
</dbReference>
<keyword evidence="1" id="KW-1185">Reference proteome</keyword>
<sequence length="28" mass="3456">MNRLIIFYTWKKLGLQRGSLKSDSYHYH</sequence>
<proteinExistence type="predicted"/>